<proteinExistence type="inferred from homology"/>
<organism evidence="12">
    <name type="scientific">Polysiphonia sp</name>
    <dbReference type="NCBI Taxonomy" id="1967842"/>
    <lineage>
        <taxon>Eukaryota</taxon>
        <taxon>Rhodophyta</taxon>
        <taxon>Florideophyceae</taxon>
        <taxon>Rhodymeniophycidae</taxon>
        <taxon>Ceramiales</taxon>
        <taxon>Rhodomelaceae</taxon>
        <taxon>Polysiphonioideae</taxon>
        <taxon>Polysiphonia</taxon>
    </lineage>
</organism>
<comment type="subunit">
    <text evidence="10">Monomer.</text>
</comment>
<keyword evidence="12" id="KW-0934">Plastid</keyword>
<dbReference type="PROSITE" id="PS51007">
    <property type="entry name" value="CYTC"/>
    <property type="match status" value="1"/>
</dbReference>
<keyword evidence="10" id="KW-0732">Signal</keyword>
<dbReference type="PRINTS" id="PR00605">
    <property type="entry name" value="CYTCHROMECIC"/>
</dbReference>
<keyword evidence="4 10" id="KW-0813">Transport</keyword>
<dbReference type="SUPFAM" id="SSF46626">
    <property type="entry name" value="Cytochrome c"/>
    <property type="match status" value="1"/>
</dbReference>
<dbReference type="PANTHER" id="PTHR34688:SF2">
    <property type="entry name" value="CYTOCHROME C6, CHLOROPLASTIC"/>
    <property type="match status" value="1"/>
</dbReference>
<dbReference type="Gene3D" id="1.10.760.10">
    <property type="entry name" value="Cytochrome c-like domain"/>
    <property type="match status" value="1"/>
</dbReference>
<comment type="similarity">
    <text evidence="3 10">Belongs to the cytochrome c family. PetJ subfamily.</text>
</comment>
<dbReference type="HAMAP" id="MF_00594">
    <property type="entry name" value="Cytc_PetJ"/>
    <property type="match status" value="1"/>
</dbReference>
<dbReference type="GO" id="GO:0020037">
    <property type="term" value="F:heme binding"/>
    <property type="evidence" value="ECO:0007669"/>
    <property type="project" value="InterPro"/>
</dbReference>
<keyword evidence="12" id="KW-0150">Chloroplast</keyword>
<dbReference type="GO" id="GO:0005506">
    <property type="term" value="F:iron ion binding"/>
    <property type="evidence" value="ECO:0007669"/>
    <property type="project" value="InterPro"/>
</dbReference>
<gene>
    <name evidence="10 12" type="primary">petJ</name>
</gene>
<feature type="domain" description="Cytochrome c" evidence="11">
    <location>
        <begin position="27"/>
        <end position="107"/>
    </location>
</feature>
<evidence type="ECO:0000256" key="1">
    <source>
        <dbReference type="ARBA" id="ARBA00002347"/>
    </source>
</evidence>
<feature type="chain" id="PRO_5013408916" description="Cytochrome c6" evidence="10">
    <location>
        <begin position="25"/>
        <end position="112"/>
    </location>
</feature>
<dbReference type="EMBL" id="MF101456">
    <property type="protein sequence ID" value="ARW69235.1"/>
    <property type="molecule type" value="Genomic_DNA"/>
</dbReference>
<evidence type="ECO:0000256" key="8">
    <source>
        <dbReference type="ARBA" id="ARBA00023004"/>
    </source>
</evidence>
<dbReference type="GO" id="GO:0009543">
    <property type="term" value="C:chloroplast thylakoid lumen"/>
    <property type="evidence" value="ECO:0007669"/>
    <property type="project" value="UniProtKB-SubCell"/>
</dbReference>
<evidence type="ECO:0000256" key="5">
    <source>
        <dbReference type="ARBA" id="ARBA00022617"/>
    </source>
</evidence>
<dbReference type="Pfam" id="PF13442">
    <property type="entry name" value="Cytochrome_CBB3"/>
    <property type="match status" value="1"/>
</dbReference>
<accession>A0A1Z1MTZ8</accession>
<feature type="binding site" description="covalent" evidence="10">
    <location>
        <position position="40"/>
    </location>
    <ligand>
        <name>heme c</name>
        <dbReference type="ChEBI" id="CHEBI:61717"/>
    </ligand>
</feature>
<dbReference type="PANTHER" id="PTHR34688">
    <property type="entry name" value="CYTOCHROME C6, CHLOROPLASTIC"/>
    <property type="match status" value="1"/>
</dbReference>
<keyword evidence="7 10" id="KW-0249">Electron transport</keyword>
<comment type="function">
    <text evidence="1 10">Functions as an electron carrier between membrane-bound cytochrome b6-f and photosystem I in oxygenic photosynthesis.</text>
</comment>
<protein>
    <recommendedName>
        <fullName evidence="10">Cytochrome c6</fullName>
    </recommendedName>
    <alternativeName>
        <fullName evidence="10">Cytochrome c-553</fullName>
    </alternativeName>
    <alternativeName>
        <fullName evidence="10">Cytochrome c553</fullName>
    </alternativeName>
    <alternativeName>
        <fullName evidence="10">Soluble cytochrome f</fullName>
    </alternativeName>
</protein>
<feature type="binding site" description="axial binding residue" evidence="10">
    <location>
        <position position="44"/>
    </location>
    <ligand>
        <name>heme c</name>
        <dbReference type="ChEBI" id="CHEBI:61717"/>
    </ligand>
    <ligandPart>
        <name>Fe</name>
        <dbReference type="ChEBI" id="CHEBI:18248"/>
    </ligandPart>
</feature>
<keyword evidence="10" id="KW-0602">Photosynthesis</keyword>
<dbReference type="InterPro" id="IPR036909">
    <property type="entry name" value="Cyt_c-like_dom_sf"/>
</dbReference>
<feature type="binding site" description="axial binding residue" evidence="10">
    <location>
        <position position="84"/>
    </location>
    <ligand>
        <name>heme c</name>
        <dbReference type="ChEBI" id="CHEBI:61717"/>
    </ligand>
    <ligandPart>
        <name>Fe</name>
        <dbReference type="ChEBI" id="CHEBI:18248"/>
    </ligandPart>
</feature>
<feature type="signal peptide" evidence="10">
    <location>
        <begin position="1"/>
        <end position="24"/>
    </location>
</feature>
<comment type="subcellular location">
    <subcellularLocation>
        <location evidence="2 10">Plastid</location>
        <location evidence="2 10">Chloroplast thylakoid lumen</location>
    </subcellularLocation>
</comment>
<dbReference type="InterPro" id="IPR008168">
    <property type="entry name" value="Cyt_C_IC"/>
</dbReference>
<evidence type="ECO:0000256" key="2">
    <source>
        <dbReference type="ARBA" id="ARBA00004456"/>
    </source>
</evidence>
<dbReference type="AlphaFoldDB" id="A0A1Z1MTZ8"/>
<name>A0A1Z1MTZ8_9FLOR</name>
<evidence type="ECO:0000256" key="9">
    <source>
        <dbReference type="ARBA" id="ARBA00023078"/>
    </source>
</evidence>
<evidence type="ECO:0000313" key="12">
    <source>
        <dbReference type="EMBL" id="ARW69235.1"/>
    </source>
</evidence>
<evidence type="ECO:0000256" key="7">
    <source>
        <dbReference type="ARBA" id="ARBA00022982"/>
    </source>
</evidence>
<evidence type="ECO:0000256" key="10">
    <source>
        <dbReference type="HAMAP-Rule" id="MF_00594"/>
    </source>
</evidence>
<dbReference type="InterPro" id="IPR009056">
    <property type="entry name" value="Cyt_c-like_dom"/>
</dbReference>
<keyword evidence="9 10" id="KW-0793">Thylakoid</keyword>
<evidence type="ECO:0000256" key="3">
    <source>
        <dbReference type="ARBA" id="ARBA00009650"/>
    </source>
</evidence>
<evidence type="ECO:0000256" key="6">
    <source>
        <dbReference type="ARBA" id="ARBA00022723"/>
    </source>
</evidence>
<dbReference type="GO" id="GO:0009055">
    <property type="term" value="F:electron transfer activity"/>
    <property type="evidence" value="ECO:0007669"/>
    <property type="project" value="UniProtKB-UniRule"/>
</dbReference>
<feature type="binding site" description="covalent" evidence="10">
    <location>
        <position position="43"/>
    </location>
    <ligand>
        <name>heme c</name>
        <dbReference type="ChEBI" id="CHEBI:61717"/>
    </ligand>
</feature>
<comment type="PTM">
    <text evidence="10">Binds 1 heme c group per subunit.</text>
</comment>
<keyword evidence="6 10" id="KW-0479">Metal-binding</keyword>
<reference evidence="12" key="1">
    <citation type="journal article" date="2017" name="J. Phycol.">
        <title>Analysis of chloroplast genomes and a supermatrix inform reclassification of the Rhodomelaceae (Rhodophyta).</title>
        <authorList>
            <person name="Diaz-Tapia P."/>
            <person name="Maggs C.A."/>
            <person name="West J.A."/>
            <person name="Verbruggen H."/>
        </authorList>
    </citation>
    <scope>NUCLEOTIDE SEQUENCE</scope>
    <source>
        <strain evidence="12">PD1760</strain>
    </source>
</reference>
<keyword evidence="5 10" id="KW-0349">Heme</keyword>
<geneLocation type="chloroplast" evidence="12"/>
<sequence length="112" mass="12349" precursor="true">MRLFFSFFLSLFTVFSLSNFLVFSEEIDLDAGEQIFSQNCTACHAGGKNSVNPAKTLQLEDLSKYSKDTIEAIVNQINNGAGPMPAFAGRLSDDEISNVANYVLNQAKNNSW</sequence>
<dbReference type="GO" id="GO:0015979">
    <property type="term" value="P:photosynthesis"/>
    <property type="evidence" value="ECO:0007669"/>
    <property type="project" value="UniProtKB-UniRule"/>
</dbReference>
<evidence type="ECO:0000259" key="11">
    <source>
        <dbReference type="PROSITE" id="PS51007"/>
    </source>
</evidence>
<evidence type="ECO:0000256" key="4">
    <source>
        <dbReference type="ARBA" id="ARBA00022448"/>
    </source>
</evidence>
<keyword evidence="8 10" id="KW-0408">Iron</keyword>
<dbReference type="InterPro" id="IPR023655">
    <property type="entry name" value="Cyt_C6"/>
</dbReference>